<dbReference type="AlphaFoldDB" id="A0A7X0B516"/>
<evidence type="ECO:0000256" key="1">
    <source>
        <dbReference type="SAM" id="Phobius"/>
    </source>
</evidence>
<organism evidence="2 3">
    <name type="scientific">Nitrospirillum iridis</name>
    <dbReference type="NCBI Taxonomy" id="765888"/>
    <lineage>
        <taxon>Bacteria</taxon>
        <taxon>Pseudomonadati</taxon>
        <taxon>Pseudomonadota</taxon>
        <taxon>Alphaproteobacteria</taxon>
        <taxon>Rhodospirillales</taxon>
        <taxon>Azospirillaceae</taxon>
        <taxon>Nitrospirillum</taxon>
    </lineage>
</organism>
<comment type="caution">
    <text evidence="2">The sequence shown here is derived from an EMBL/GenBank/DDBJ whole genome shotgun (WGS) entry which is preliminary data.</text>
</comment>
<reference evidence="2 3" key="1">
    <citation type="submission" date="2020-08" db="EMBL/GenBank/DDBJ databases">
        <title>Genomic Encyclopedia of Type Strains, Phase IV (KMG-IV): sequencing the most valuable type-strain genomes for metagenomic binning, comparative biology and taxonomic classification.</title>
        <authorList>
            <person name="Goeker M."/>
        </authorList>
    </citation>
    <scope>NUCLEOTIDE SEQUENCE [LARGE SCALE GENOMIC DNA]</scope>
    <source>
        <strain evidence="2 3">DSM 22198</strain>
    </source>
</reference>
<dbReference type="EMBL" id="JACIIZ010000018">
    <property type="protein sequence ID" value="MBB6254556.1"/>
    <property type="molecule type" value="Genomic_DNA"/>
</dbReference>
<gene>
    <name evidence="2" type="ORF">FHS74_005146</name>
</gene>
<accession>A0A7X0B516</accession>
<keyword evidence="1" id="KW-0472">Membrane</keyword>
<protein>
    <submittedName>
        <fullName evidence="2">Uncharacterized protein</fullName>
    </submittedName>
</protein>
<feature type="transmembrane region" description="Helical" evidence="1">
    <location>
        <begin position="69"/>
        <end position="88"/>
    </location>
</feature>
<sequence length="142" mass="16193">MFTISNGAKSGMIYFFPRALFYGVISKYIDVSFIVAGERLSVDVCKNLILINCIPFVIFGIIMKYDDSVYLIFMASFATAVCFASMLYRLKYYDGLYLTVNKGGDLKVNRSHGWYLADFIFFATLYSRWCGFSVIKQAGMWG</sequence>
<name>A0A7X0B516_9PROT</name>
<dbReference type="Proteomes" id="UP000539175">
    <property type="component" value="Unassembled WGS sequence"/>
</dbReference>
<keyword evidence="1" id="KW-0812">Transmembrane</keyword>
<keyword evidence="1" id="KW-1133">Transmembrane helix</keyword>
<dbReference type="RefSeq" id="WP_184807086.1">
    <property type="nucleotide sequence ID" value="NZ_JACIIZ010000018.1"/>
</dbReference>
<feature type="transmembrane region" description="Helical" evidence="1">
    <location>
        <begin position="20"/>
        <end position="37"/>
    </location>
</feature>
<evidence type="ECO:0000313" key="3">
    <source>
        <dbReference type="Proteomes" id="UP000539175"/>
    </source>
</evidence>
<evidence type="ECO:0000313" key="2">
    <source>
        <dbReference type="EMBL" id="MBB6254556.1"/>
    </source>
</evidence>
<proteinExistence type="predicted"/>
<feature type="transmembrane region" description="Helical" evidence="1">
    <location>
        <begin position="44"/>
        <end position="63"/>
    </location>
</feature>
<keyword evidence="3" id="KW-1185">Reference proteome</keyword>